<proteinExistence type="predicted"/>
<protein>
    <recommendedName>
        <fullName evidence="1">Tll0287-like domain-containing protein</fullName>
    </recommendedName>
</protein>
<organism evidence="2 3">
    <name type="scientific">Bradyrhizobium centrolobii</name>
    <dbReference type="NCBI Taxonomy" id="1505087"/>
    <lineage>
        <taxon>Bacteria</taxon>
        <taxon>Pseudomonadati</taxon>
        <taxon>Pseudomonadota</taxon>
        <taxon>Alphaproteobacteria</taxon>
        <taxon>Hyphomicrobiales</taxon>
        <taxon>Nitrobacteraceae</taxon>
        <taxon>Bradyrhizobium</taxon>
    </lineage>
</organism>
<feature type="domain" description="Tll0287-like" evidence="1">
    <location>
        <begin position="86"/>
        <end position="242"/>
    </location>
</feature>
<reference evidence="2 3" key="1">
    <citation type="submission" date="2016-03" db="EMBL/GenBank/DDBJ databases">
        <title>Draft Genome Sequence of the Strain BR 10245 (Bradyrhizobium sp.) isolated from nodules of Centrolobium paraense.</title>
        <authorList>
            <person name="Simoes-Araujo J.L.Sr."/>
            <person name="Barauna A.C."/>
            <person name="Silva K."/>
            <person name="Zilli J.E."/>
        </authorList>
    </citation>
    <scope>NUCLEOTIDE SEQUENCE [LARGE SCALE GENOMIC DNA]</scope>
    <source>
        <strain evidence="2 3">BR 10245</strain>
    </source>
</reference>
<evidence type="ECO:0000313" key="3">
    <source>
        <dbReference type="Proteomes" id="UP000076959"/>
    </source>
</evidence>
<sequence>MIATGGLIFVGTIQASVICAARDNEDLVIGTSLADMLVAGETVISRKQERIDDPKLGDKGLSGKALLEQTREIYRRATGVDPAAVDPASRHGRLLRAQMDAIVEVMDANQATINAKGTGFKGFIPAVFARLVDEAFARRAMGEAEVKITGPPDRIRNRKARPDTWETDVIKSKLLAPNWPRDQAYSAAVETGGRPAFRVMVPQYYDESCLACHGSPKGEVDITGYPKEGAKLNELGGVISIILYQ</sequence>
<name>A0A176Y9N9_9BRAD</name>
<dbReference type="STRING" id="1505087.AYJ54_33080"/>
<dbReference type="Pfam" id="PF11845">
    <property type="entry name" value="Tll0287-like"/>
    <property type="match status" value="1"/>
</dbReference>
<gene>
    <name evidence="2" type="ORF">AYJ54_33080</name>
</gene>
<dbReference type="EMBL" id="LUUB01000119">
    <property type="protein sequence ID" value="OAE99605.1"/>
    <property type="molecule type" value="Genomic_DNA"/>
</dbReference>
<evidence type="ECO:0000259" key="1">
    <source>
        <dbReference type="Pfam" id="PF11845"/>
    </source>
</evidence>
<dbReference type="AlphaFoldDB" id="A0A176Y9N9"/>
<dbReference type="Proteomes" id="UP000076959">
    <property type="component" value="Unassembled WGS sequence"/>
</dbReference>
<dbReference type="InterPro" id="IPR021796">
    <property type="entry name" value="Tll0287-like_dom"/>
</dbReference>
<accession>A0A176Y9N9</accession>
<comment type="caution">
    <text evidence="2">The sequence shown here is derived from an EMBL/GenBank/DDBJ whole genome shotgun (WGS) entry which is preliminary data.</text>
</comment>
<keyword evidence="3" id="KW-1185">Reference proteome</keyword>
<evidence type="ECO:0000313" key="2">
    <source>
        <dbReference type="EMBL" id="OAE99605.1"/>
    </source>
</evidence>